<evidence type="ECO:0000256" key="2">
    <source>
        <dbReference type="SAM" id="SignalP"/>
    </source>
</evidence>
<dbReference type="RefSeq" id="WP_179821988.1">
    <property type="nucleotide sequence ID" value="NZ_JACCFS010000001.1"/>
</dbReference>
<proteinExistence type="predicted"/>
<feature type="region of interest" description="Disordered" evidence="1">
    <location>
        <begin position="184"/>
        <end position="346"/>
    </location>
</feature>
<dbReference type="PANTHER" id="PTHR36135">
    <property type="entry name" value="FIBROUS SHEATH CABYR-BINDING PROTEIN"/>
    <property type="match status" value="1"/>
</dbReference>
<dbReference type="GO" id="GO:0033234">
    <property type="term" value="P:negative regulation of protein sumoylation"/>
    <property type="evidence" value="ECO:0007669"/>
    <property type="project" value="InterPro"/>
</dbReference>
<evidence type="ECO:0000256" key="1">
    <source>
        <dbReference type="SAM" id="MobiDB-lite"/>
    </source>
</evidence>
<dbReference type="EMBL" id="JACCFS010000001">
    <property type="protein sequence ID" value="NYJ33667.1"/>
    <property type="molecule type" value="Genomic_DNA"/>
</dbReference>
<dbReference type="AlphaFoldDB" id="A0A7Z0EKB2"/>
<keyword evidence="2" id="KW-0732">Signal</keyword>
<dbReference type="PANTHER" id="PTHR36135:SF1">
    <property type="entry name" value="FIBROUS SHEATH CABYR-BINDING PROTEIN"/>
    <property type="match status" value="1"/>
</dbReference>
<protein>
    <submittedName>
        <fullName evidence="3">Uncharacterized protein</fullName>
    </submittedName>
</protein>
<evidence type="ECO:0000313" key="3">
    <source>
        <dbReference type="EMBL" id="NYJ33667.1"/>
    </source>
</evidence>
<feature type="chain" id="PRO_5030603499" evidence="2">
    <location>
        <begin position="32"/>
        <end position="499"/>
    </location>
</feature>
<feature type="compositionally biased region" description="Acidic residues" evidence="1">
    <location>
        <begin position="465"/>
        <end position="475"/>
    </location>
</feature>
<gene>
    <name evidence="3" type="ORF">HNR10_001548</name>
</gene>
<dbReference type="InterPro" id="IPR043375">
    <property type="entry name" value="FSCB"/>
</dbReference>
<keyword evidence="4" id="KW-1185">Reference proteome</keyword>
<feature type="signal peptide" evidence="2">
    <location>
        <begin position="1"/>
        <end position="31"/>
    </location>
</feature>
<reference evidence="3 4" key="1">
    <citation type="submission" date="2020-07" db="EMBL/GenBank/DDBJ databases">
        <title>Sequencing the genomes of 1000 actinobacteria strains.</title>
        <authorList>
            <person name="Klenk H.-P."/>
        </authorList>
    </citation>
    <scope>NUCLEOTIDE SEQUENCE [LARGE SCALE GENOMIC DNA]</scope>
    <source>
        <strain evidence="3 4">DSM 44442</strain>
    </source>
</reference>
<name>A0A7Z0EKB2_9ACTN</name>
<evidence type="ECO:0000313" key="4">
    <source>
        <dbReference type="Proteomes" id="UP000572051"/>
    </source>
</evidence>
<organism evidence="3 4">
    <name type="scientific">Nocardiopsis aegyptia</name>
    <dbReference type="NCBI Taxonomy" id="220378"/>
    <lineage>
        <taxon>Bacteria</taxon>
        <taxon>Bacillati</taxon>
        <taxon>Actinomycetota</taxon>
        <taxon>Actinomycetes</taxon>
        <taxon>Streptosporangiales</taxon>
        <taxon>Nocardiopsidaceae</taxon>
        <taxon>Nocardiopsis</taxon>
    </lineage>
</organism>
<accession>A0A7Z0EKB2</accession>
<dbReference type="GO" id="GO:0005509">
    <property type="term" value="F:calcium ion binding"/>
    <property type="evidence" value="ECO:0007669"/>
    <property type="project" value="InterPro"/>
</dbReference>
<feature type="compositionally biased region" description="Acidic residues" evidence="1">
    <location>
        <begin position="184"/>
        <end position="206"/>
    </location>
</feature>
<comment type="caution">
    <text evidence="3">The sequence shown here is derived from an EMBL/GenBank/DDBJ whole genome shotgun (WGS) entry which is preliminary data.</text>
</comment>
<dbReference type="Proteomes" id="UP000572051">
    <property type="component" value="Unassembled WGS sequence"/>
</dbReference>
<feature type="compositionally biased region" description="Acidic residues" evidence="1">
    <location>
        <begin position="220"/>
        <end position="330"/>
    </location>
</feature>
<sequence length="499" mass="52891">MRKHHKRWVALFSAAAISTTGLMGVSGTAVADDKQSRSLDWPLISQGVSTYSLDGYEIGYLPPGLERYGISASSTTDRQGNRQSQISWTQGPDQLYGRVAVVRSEAFQELDDLRQSRYGHLPTGELERLEPNETFTEGAFLSEESGDLFWLEEPGVAVTTHLQPDRWGGNELVKFATSVEASEVEGEVESAAEAENADADAQDTAEVEQVADPPEAAEAPAEEAPAEEAPAEEAPAEEAPAEEAPAEEAPAEEAPEAEAPAEEAPAEEAPEAEAPAEEAPAEEAPEAEAPAEEAPAEEAPAEEAPAEEAPAEEAPAEEAPAEEAPAEEAPAEQAPEGEVVEDAGSRQVKECLIEQFVDFGSGETVLDTEALTPDSGAFVEQALTKGDLNDAERDRLLATVWYYGAEEQKTAATSECARANDMDTAEVEAVLAEVADEIAALVQEAEAAMTEGMDQVSQTGQDGEPTGEAEIDPVDAQEWQELWESLPWSIPAGADTSGS</sequence>
<feature type="region of interest" description="Disordered" evidence="1">
    <location>
        <begin position="450"/>
        <end position="475"/>
    </location>
</feature>